<reference evidence="1 3" key="1">
    <citation type="submission" date="2016-05" db="EMBL/GenBank/DDBJ databases">
        <title>Genome sequence of Pseudomonas stutzeri 273 and identification of the exopolysaccharide biosynthesis locus.</title>
        <authorList>
            <person name="Wu S."/>
            <person name="Sun C."/>
        </authorList>
    </citation>
    <scope>NUCLEOTIDE SEQUENCE [LARGE SCALE GENOMIC DNA]</scope>
    <source>
        <strain evidence="1 3">273</strain>
    </source>
</reference>
<sequence length="71" mass="8247">MSAEKLYTIVLEHSLEVLLEAATMEQVEAFWDAYDNRYFGLRMEEETSHHARVIVTDEIPEDEEEAELCIG</sequence>
<evidence type="ECO:0000313" key="1">
    <source>
        <dbReference type="EMBL" id="ANF28004.1"/>
    </source>
</evidence>
<dbReference type="GeneID" id="98637074"/>
<evidence type="ECO:0000313" key="2">
    <source>
        <dbReference type="EMBL" id="TYP62366.1"/>
    </source>
</evidence>
<dbReference type="EMBL" id="CP015641">
    <property type="protein sequence ID" value="ANF28004.1"/>
    <property type="molecule type" value="Genomic_DNA"/>
</dbReference>
<organism evidence="1 3">
    <name type="scientific">Stutzerimonas stutzeri</name>
    <name type="common">Pseudomonas stutzeri</name>
    <dbReference type="NCBI Taxonomy" id="316"/>
    <lineage>
        <taxon>Bacteria</taxon>
        <taxon>Pseudomonadati</taxon>
        <taxon>Pseudomonadota</taxon>
        <taxon>Gammaproteobacteria</taxon>
        <taxon>Pseudomonadales</taxon>
        <taxon>Pseudomonadaceae</taxon>
        <taxon>Stutzerimonas</taxon>
    </lineage>
</organism>
<reference evidence="2 4" key="2">
    <citation type="submission" date="2019-07" db="EMBL/GenBank/DDBJ databases">
        <title>Deep subsurface shale carbon reservoir microbial communities from Ohio and West Virginia, USA.</title>
        <authorList>
            <person name="Wrighton K."/>
        </authorList>
    </citation>
    <scope>NUCLEOTIDE SEQUENCE [LARGE SCALE GENOMIC DNA]</scope>
    <source>
        <strain evidence="2 4">NP_8Ht</strain>
    </source>
</reference>
<dbReference type="Proteomes" id="UP000324282">
    <property type="component" value="Unassembled WGS sequence"/>
</dbReference>
<accession>A0A172WWV5</accession>
<protein>
    <submittedName>
        <fullName evidence="1">Uncharacterized protein</fullName>
    </submittedName>
</protein>
<dbReference type="AlphaFoldDB" id="A0A172WWV5"/>
<gene>
    <name evidence="2" type="ORF">A9A72_1241124</name>
    <name evidence="1" type="ORF">PS273GM_12595</name>
</gene>
<proteinExistence type="predicted"/>
<dbReference type="eggNOG" id="ENOG503186A">
    <property type="taxonomic scope" value="Bacteria"/>
</dbReference>
<dbReference type="EMBL" id="VNHQ01000014">
    <property type="protein sequence ID" value="TYP62366.1"/>
    <property type="molecule type" value="Genomic_DNA"/>
</dbReference>
<evidence type="ECO:0000313" key="4">
    <source>
        <dbReference type="Proteomes" id="UP000324282"/>
    </source>
</evidence>
<dbReference type="Proteomes" id="UP000077787">
    <property type="component" value="Chromosome"/>
</dbReference>
<name>A0A172WWV5_STUST</name>
<dbReference type="RefSeq" id="WP_029404662.1">
    <property type="nucleotide sequence ID" value="NZ_CP015641.1"/>
</dbReference>
<evidence type="ECO:0000313" key="3">
    <source>
        <dbReference type="Proteomes" id="UP000077787"/>
    </source>
</evidence>
<dbReference type="OrthoDB" id="6965064at2"/>